<gene>
    <name evidence="3" type="ORF">AK812_SmicGene20723</name>
</gene>
<feature type="region of interest" description="Disordered" evidence="1">
    <location>
        <begin position="372"/>
        <end position="400"/>
    </location>
</feature>
<dbReference type="Proteomes" id="UP000186817">
    <property type="component" value="Unassembled WGS sequence"/>
</dbReference>
<feature type="signal peptide" evidence="2">
    <location>
        <begin position="1"/>
        <end position="15"/>
    </location>
</feature>
<keyword evidence="4" id="KW-1185">Reference proteome</keyword>
<accession>A0A1Q9DP79</accession>
<dbReference type="InterPro" id="IPR008160">
    <property type="entry name" value="Collagen"/>
</dbReference>
<feature type="compositionally biased region" description="Basic and acidic residues" evidence="1">
    <location>
        <begin position="372"/>
        <end position="385"/>
    </location>
</feature>
<feature type="chain" id="PRO_5012548173" evidence="2">
    <location>
        <begin position="16"/>
        <end position="534"/>
    </location>
</feature>
<sequence>MFAALPLALAVVVGARLRDERMQVHSDSSDGAPAPAPAPMLASSPALLGPTGPKGPKGPRGPKGPTGEAGDPGDIGPPGPPGPTLVMGYSTYANPYMLPMMNPFMGSMPMPPMPPAAPLTAAGVSALPASLGTSVPANVAMPNMSAVLEAQSSDSLQEWPQASSPSDLSHSSIHFLEKMRRSVDKVPWTLLDSAVNRSDSERREEAGKLAGKLVAAASPSLLESDPFIARAKAAKGRGERLAELAPVAGAMVNMQMFLSSPDLATPHGGPPFQGWRKGFGFGHSRGPGGYMHEPSMVLKLKCSPKYDRTLASSAFWRKKWELGQANSFGIGDRPSYSRPEDADVGPNTYGDFSKQVDKVKRNAIRPGIKLKERFPTFEEKKRDSRSGVSGPGPAKYNTSLPAGKSSWVYPARNPTWSLGARTILAQDKETLGKPGPDAYSCITRPGTNSPVLRGTLYDITLKTRTKVHQLGEASPGPARYNVQGELAKYGLDQKIANVKVPRKAPPSPGMSIILEDEDLGLEADRLPRVESSHF</sequence>
<dbReference type="Pfam" id="PF01391">
    <property type="entry name" value="Collagen"/>
    <property type="match status" value="1"/>
</dbReference>
<dbReference type="AlphaFoldDB" id="A0A1Q9DP79"/>
<evidence type="ECO:0000313" key="3">
    <source>
        <dbReference type="EMBL" id="OLP96971.1"/>
    </source>
</evidence>
<organism evidence="3 4">
    <name type="scientific">Symbiodinium microadriaticum</name>
    <name type="common">Dinoflagellate</name>
    <name type="synonym">Zooxanthella microadriatica</name>
    <dbReference type="NCBI Taxonomy" id="2951"/>
    <lineage>
        <taxon>Eukaryota</taxon>
        <taxon>Sar</taxon>
        <taxon>Alveolata</taxon>
        <taxon>Dinophyceae</taxon>
        <taxon>Suessiales</taxon>
        <taxon>Symbiodiniaceae</taxon>
        <taxon>Symbiodinium</taxon>
    </lineage>
</organism>
<dbReference type="OrthoDB" id="409325at2759"/>
<evidence type="ECO:0000256" key="2">
    <source>
        <dbReference type="SAM" id="SignalP"/>
    </source>
</evidence>
<evidence type="ECO:0000313" key="4">
    <source>
        <dbReference type="Proteomes" id="UP000186817"/>
    </source>
</evidence>
<feature type="region of interest" description="Disordered" evidence="1">
    <location>
        <begin position="329"/>
        <end position="351"/>
    </location>
</feature>
<reference evidence="3 4" key="1">
    <citation type="submission" date="2016-02" db="EMBL/GenBank/DDBJ databases">
        <title>Genome analysis of coral dinoflagellate symbionts highlights evolutionary adaptations to a symbiotic lifestyle.</title>
        <authorList>
            <person name="Aranda M."/>
            <person name="Li Y."/>
            <person name="Liew Y.J."/>
            <person name="Baumgarten S."/>
            <person name="Simakov O."/>
            <person name="Wilson M."/>
            <person name="Piel J."/>
            <person name="Ashoor H."/>
            <person name="Bougouffa S."/>
            <person name="Bajic V.B."/>
            <person name="Ryu T."/>
            <person name="Ravasi T."/>
            <person name="Bayer T."/>
            <person name="Micklem G."/>
            <person name="Kim H."/>
            <person name="Bhak J."/>
            <person name="Lajeunesse T.C."/>
            <person name="Voolstra C.R."/>
        </authorList>
    </citation>
    <scope>NUCLEOTIDE SEQUENCE [LARGE SCALE GENOMIC DNA]</scope>
    <source>
        <strain evidence="3 4">CCMP2467</strain>
    </source>
</reference>
<comment type="caution">
    <text evidence="3">The sequence shown here is derived from an EMBL/GenBank/DDBJ whole genome shotgun (WGS) entry which is preliminary data.</text>
</comment>
<evidence type="ECO:0000256" key="1">
    <source>
        <dbReference type="SAM" id="MobiDB-lite"/>
    </source>
</evidence>
<feature type="region of interest" description="Disordered" evidence="1">
    <location>
        <begin position="23"/>
        <end position="83"/>
    </location>
</feature>
<dbReference type="EMBL" id="LSRX01000449">
    <property type="protein sequence ID" value="OLP96971.1"/>
    <property type="molecule type" value="Genomic_DNA"/>
</dbReference>
<proteinExistence type="predicted"/>
<keyword evidence="2" id="KW-0732">Signal</keyword>
<protein>
    <submittedName>
        <fullName evidence="3">Uncharacterized protein</fullName>
    </submittedName>
</protein>
<name>A0A1Q9DP79_SYMMI</name>
<feature type="compositionally biased region" description="Low complexity" evidence="1">
    <location>
        <begin position="29"/>
        <end position="51"/>
    </location>
</feature>